<protein>
    <recommendedName>
        <fullName evidence="2">Transposase</fullName>
    </recommendedName>
</protein>
<organism evidence="1">
    <name type="scientific">Ignisphaera aggregans</name>
    <dbReference type="NCBI Taxonomy" id="334771"/>
    <lineage>
        <taxon>Archaea</taxon>
        <taxon>Thermoproteota</taxon>
        <taxon>Thermoprotei</taxon>
        <taxon>Desulfurococcales</taxon>
        <taxon>Desulfurococcaceae</taxon>
        <taxon>Ignisphaera</taxon>
    </lineage>
</organism>
<comment type="caution">
    <text evidence="1">The sequence shown here is derived from an EMBL/GenBank/DDBJ whole genome shotgun (WGS) entry which is preliminary data.</text>
</comment>
<sequence>MSLSMRVLATAKIEAVAPKGGESILIQFLKLYRDAVQYIVDGIWLLDDASSEESLHKMFYSELRRQGFRAHHVSEIYKRAREVVEGAKKNNGSKPVLKKLTARIHPLDYRIDFSAKTLRIAVLNNQWVELRLKWYKYLDKYLNGSWRPGEILVSCRSNKMFVYITFHRGVEPTDFRAVVGIDINFNNVTYTVIDLNGNLITMGVIPFKGLERALHLKKLSEDLQRRYPNSWRFLKWVRGVRGRWLNKARNILIDSAHRASKRLAEIAKEHSALIVFEDLDKLKENSKHCYKHLYSLVAPQRLFP</sequence>
<proteinExistence type="predicted"/>
<reference evidence="1" key="1">
    <citation type="journal article" date="2020" name="mSystems">
        <title>Genome- and Community-Level Interaction Insights into Carbon Utilization and Element Cycling Functions of Hydrothermarchaeota in Hydrothermal Sediment.</title>
        <authorList>
            <person name="Zhou Z."/>
            <person name="Liu Y."/>
            <person name="Xu W."/>
            <person name="Pan J."/>
            <person name="Luo Z.H."/>
            <person name="Li M."/>
        </authorList>
    </citation>
    <scope>NUCLEOTIDE SEQUENCE [LARGE SCALE GENOMIC DNA]</scope>
    <source>
        <strain evidence="1">SpSt-125</strain>
    </source>
</reference>
<accession>A0A7J2U213</accession>
<name>A0A7J2U213_9CREN</name>
<dbReference type="AlphaFoldDB" id="A0A7J2U213"/>
<evidence type="ECO:0000313" key="1">
    <source>
        <dbReference type="EMBL" id="HEM66445.1"/>
    </source>
</evidence>
<dbReference type="EMBL" id="DSEU01000015">
    <property type="protein sequence ID" value="HEM66445.1"/>
    <property type="molecule type" value="Genomic_DNA"/>
</dbReference>
<evidence type="ECO:0008006" key="2">
    <source>
        <dbReference type="Google" id="ProtNLM"/>
    </source>
</evidence>
<gene>
    <name evidence="1" type="ORF">ENO26_02575</name>
</gene>